<dbReference type="SMART" id="SM01190">
    <property type="entry name" value="EMP24_GP25L"/>
    <property type="match status" value="1"/>
</dbReference>
<name>A0A1Y1YV70_9FUNG</name>
<dbReference type="AlphaFoldDB" id="A0A1Y1YV70"/>
<protein>
    <submittedName>
        <fullName evidence="12">Endosomal cargo receptor</fullName>
    </submittedName>
</protein>
<dbReference type="OrthoDB" id="1929172at2759"/>
<dbReference type="GO" id="GO:0012505">
    <property type="term" value="C:endomembrane system"/>
    <property type="evidence" value="ECO:0007669"/>
    <property type="project" value="UniProtKB-SubCell"/>
</dbReference>
<dbReference type="STRING" id="1314790.A0A1Y1YV70"/>
<dbReference type="InParanoid" id="A0A1Y1YV70"/>
<dbReference type="PROSITE" id="PS50866">
    <property type="entry name" value="GOLD"/>
    <property type="match status" value="1"/>
</dbReference>
<comment type="subcellular location">
    <subcellularLocation>
        <location evidence="7">Endomembrane system</location>
        <topology evidence="7">Single-pass membrane protein</topology>
    </subcellularLocation>
    <subcellularLocation>
        <location evidence="1 8">Membrane</location>
        <topology evidence="1 8">Single-pass type I membrane protein</topology>
    </subcellularLocation>
</comment>
<dbReference type="Proteomes" id="UP000193498">
    <property type="component" value="Unassembled WGS sequence"/>
</dbReference>
<gene>
    <name evidence="12" type="ORF">K493DRAFT_209017</name>
</gene>
<dbReference type="InterPro" id="IPR009038">
    <property type="entry name" value="GOLD_dom"/>
</dbReference>
<sequence length="216" mass="24801">MKCFIALVTQLTAYITLLLSTYTAEGTSLTYWVPANDRSCFFAWVDEQGKKVYFYFAVQTGGNFDIDYEITDPRSRIIAKGEKERQVDMLFTGNEVGEYTFCFSNGMSTFAEKLVDFNISVEKEAKALLPHRQALEEHHTNPTEESITRIGGSLYSINHLLKYFRTRENRNFATVRSTESRVFWYSLLECALIVGIASFQVFAIRKLFSTNKKGHI</sequence>
<evidence type="ECO:0000256" key="1">
    <source>
        <dbReference type="ARBA" id="ARBA00004479"/>
    </source>
</evidence>
<feature type="domain" description="GOLD" evidence="11">
    <location>
        <begin position="38"/>
        <end position="121"/>
    </location>
</feature>
<keyword evidence="3 8" id="KW-0812">Transmembrane</keyword>
<evidence type="ECO:0000256" key="10">
    <source>
        <dbReference type="SAM" id="SignalP"/>
    </source>
</evidence>
<dbReference type="Pfam" id="PF01105">
    <property type="entry name" value="EMP24_GP25L"/>
    <property type="match status" value="1"/>
</dbReference>
<evidence type="ECO:0000259" key="11">
    <source>
        <dbReference type="PROSITE" id="PS50866"/>
    </source>
</evidence>
<feature type="signal peptide" evidence="10">
    <location>
        <begin position="1"/>
        <end position="26"/>
    </location>
</feature>
<evidence type="ECO:0000313" key="12">
    <source>
        <dbReference type="EMBL" id="ORY01943.1"/>
    </source>
</evidence>
<dbReference type="InterPro" id="IPR015720">
    <property type="entry name" value="Emp24-like"/>
</dbReference>
<comment type="similarity">
    <text evidence="2 8">Belongs to the EMP24/GP25L family.</text>
</comment>
<evidence type="ECO:0000256" key="9">
    <source>
        <dbReference type="SAM" id="Phobius"/>
    </source>
</evidence>
<evidence type="ECO:0000256" key="2">
    <source>
        <dbReference type="ARBA" id="ARBA00007104"/>
    </source>
</evidence>
<reference evidence="12 13" key="1">
    <citation type="submission" date="2016-07" db="EMBL/GenBank/DDBJ databases">
        <title>Pervasive Adenine N6-methylation of Active Genes in Fungi.</title>
        <authorList>
            <consortium name="DOE Joint Genome Institute"/>
            <person name="Mondo S.J."/>
            <person name="Dannebaum R.O."/>
            <person name="Kuo R.C."/>
            <person name="Labutti K."/>
            <person name="Haridas S."/>
            <person name="Kuo A."/>
            <person name="Salamov A."/>
            <person name="Ahrendt S.R."/>
            <person name="Lipzen A."/>
            <person name="Sullivan W."/>
            <person name="Andreopoulos W.B."/>
            <person name="Clum A."/>
            <person name="Lindquist E."/>
            <person name="Daum C."/>
            <person name="Ramamoorthy G.K."/>
            <person name="Gryganskyi A."/>
            <person name="Culley D."/>
            <person name="Magnuson J.K."/>
            <person name="James T.Y."/>
            <person name="O'Malley M.A."/>
            <person name="Stajich J.E."/>
            <person name="Spatafora J.W."/>
            <person name="Visel A."/>
            <person name="Grigoriev I.V."/>
        </authorList>
    </citation>
    <scope>NUCLEOTIDE SEQUENCE [LARGE SCALE GENOMIC DNA]</scope>
    <source>
        <strain evidence="12 13">CBS 931.73</strain>
    </source>
</reference>
<dbReference type="EMBL" id="MCFE01000063">
    <property type="protein sequence ID" value="ORY01943.1"/>
    <property type="molecule type" value="Genomic_DNA"/>
</dbReference>
<evidence type="ECO:0000256" key="8">
    <source>
        <dbReference type="RuleBase" id="RU003827"/>
    </source>
</evidence>
<dbReference type="PANTHER" id="PTHR22811">
    <property type="entry name" value="TRANSMEMBRANE EMP24 DOMAIN-CONTAINING PROTEIN"/>
    <property type="match status" value="1"/>
</dbReference>
<keyword evidence="13" id="KW-1185">Reference proteome</keyword>
<evidence type="ECO:0000256" key="3">
    <source>
        <dbReference type="ARBA" id="ARBA00022692"/>
    </source>
</evidence>
<dbReference type="FunCoup" id="A0A1Y1YV70">
    <property type="interactions" value="387"/>
</dbReference>
<evidence type="ECO:0000256" key="4">
    <source>
        <dbReference type="ARBA" id="ARBA00022729"/>
    </source>
</evidence>
<keyword evidence="5 9" id="KW-1133">Transmembrane helix</keyword>
<keyword evidence="6 9" id="KW-0472">Membrane</keyword>
<dbReference type="GO" id="GO:0016020">
    <property type="term" value="C:membrane"/>
    <property type="evidence" value="ECO:0007669"/>
    <property type="project" value="UniProtKB-SubCell"/>
</dbReference>
<proteinExistence type="inferred from homology"/>
<evidence type="ECO:0000256" key="6">
    <source>
        <dbReference type="ARBA" id="ARBA00023136"/>
    </source>
</evidence>
<keyword evidence="12" id="KW-0675">Receptor</keyword>
<evidence type="ECO:0000256" key="7">
    <source>
        <dbReference type="ARBA" id="ARBA00037847"/>
    </source>
</evidence>
<organism evidence="12 13">
    <name type="scientific">Basidiobolus meristosporus CBS 931.73</name>
    <dbReference type="NCBI Taxonomy" id="1314790"/>
    <lineage>
        <taxon>Eukaryota</taxon>
        <taxon>Fungi</taxon>
        <taxon>Fungi incertae sedis</taxon>
        <taxon>Zoopagomycota</taxon>
        <taxon>Entomophthoromycotina</taxon>
        <taxon>Basidiobolomycetes</taxon>
        <taxon>Basidiobolales</taxon>
        <taxon>Basidiobolaceae</taxon>
        <taxon>Basidiobolus</taxon>
    </lineage>
</organism>
<keyword evidence="4 10" id="KW-0732">Signal</keyword>
<feature type="chain" id="PRO_5010993245" evidence="10">
    <location>
        <begin position="27"/>
        <end position="216"/>
    </location>
</feature>
<accession>A0A1Y1YV70</accession>
<evidence type="ECO:0000313" key="13">
    <source>
        <dbReference type="Proteomes" id="UP000193498"/>
    </source>
</evidence>
<dbReference type="SUPFAM" id="SSF101576">
    <property type="entry name" value="Supernatant protein factor (SPF), C-terminal domain"/>
    <property type="match status" value="1"/>
</dbReference>
<evidence type="ECO:0000256" key="5">
    <source>
        <dbReference type="ARBA" id="ARBA00022989"/>
    </source>
</evidence>
<feature type="transmembrane region" description="Helical" evidence="9">
    <location>
        <begin position="182"/>
        <end position="204"/>
    </location>
</feature>
<dbReference type="InterPro" id="IPR036598">
    <property type="entry name" value="GOLD_dom_sf"/>
</dbReference>
<comment type="caution">
    <text evidence="12">The sequence shown here is derived from an EMBL/GenBank/DDBJ whole genome shotgun (WGS) entry which is preliminary data.</text>
</comment>